<dbReference type="InterPro" id="IPR005814">
    <property type="entry name" value="Aminotrans_3"/>
</dbReference>
<dbReference type="SUPFAM" id="SSF53383">
    <property type="entry name" value="PLP-dependent transferases"/>
    <property type="match status" value="1"/>
</dbReference>
<dbReference type="InterPro" id="IPR049704">
    <property type="entry name" value="Aminotrans_3_PPA_site"/>
</dbReference>
<organism evidence="6 7">
    <name type="scientific">Rhizobium lentis</name>
    <dbReference type="NCBI Taxonomy" id="1138194"/>
    <lineage>
        <taxon>Bacteria</taxon>
        <taxon>Pseudomonadati</taxon>
        <taxon>Pseudomonadota</taxon>
        <taxon>Alphaproteobacteria</taxon>
        <taxon>Hyphomicrobiales</taxon>
        <taxon>Rhizobiaceae</taxon>
        <taxon>Rhizobium/Agrobacterium group</taxon>
        <taxon>Rhizobium</taxon>
    </lineage>
</organism>
<comment type="cofactor">
    <cofactor evidence="1">
        <name>pyridoxal 5'-phosphate</name>
        <dbReference type="ChEBI" id="CHEBI:597326"/>
    </cofactor>
</comment>
<dbReference type="InterPro" id="IPR015422">
    <property type="entry name" value="PyrdxlP-dep_Trfase_small"/>
</dbReference>
<sequence length="249" mass="27988">MRSLNFEGQQQECPIHLLWSRRCLSPRQRPRRLLSSFADFSTRLMPFPDPISCSICCLLAVVLTCPQPSKDWLQSLERICKKNGILLIVDDIQAGCGRTGDFFSFEFADISPDIVLLSKSLSGCGLPLSLFAAQTRIRRLATGRTQWDFQRQQSCTREGRILSERLREVAQSNRDLKLSVRGRGMMLGLDCSTGKLAEKIVRRAFEDGLVVERCGADGAVTFPTTIKFAVEHGMLAAQPVHYVTNHLRE</sequence>
<dbReference type="RefSeq" id="WP_409527281.1">
    <property type="nucleotide sequence ID" value="NZ_JACHBB010000034.1"/>
</dbReference>
<evidence type="ECO:0000256" key="3">
    <source>
        <dbReference type="ARBA" id="ARBA00022576"/>
    </source>
</evidence>
<protein>
    <submittedName>
        <fullName evidence="6">Adenosylmethionine-8-amino-7-oxononanoate aminotransferase</fullName>
    </submittedName>
</protein>
<keyword evidence="3 6" id="KW-0032">Aminotransferase</keyword>
<keyword evidence="7" id="KW-1185">Reference proteome</keyword>
<accession>A0A7W8XKV1</accession>
<dbReference type="InterPro" id="IPR004637">
    <property type="entry name" value="Dat"/>
</dbReference>
<dbReference type="InterPro" id="IPR015421">
    <property type="entry name" value="PyrdxlP-dep_Trfase_major"/>
</dbReference>
<dbReference type="Proteomes" id="UP000528824">
    <property type="component" value="Unassembled WGS sequence"/>
</dbReference>
<dbReference type="Gene3D" id="3.40.640.10">
    <property type="entry name" value="Type I PLP-dependent aspartate aminotransferase-like (Major domain)"/>
    <property type="match status" value="1"/>
</dbReference>
<dbReference type="PANTHER" id="PTHR43552">
    <property type="entry name" value="DIAMINOBUTYRATE--2-OXOGLUTARATE AMINOTRANSFERASE"/>
    <property type="match status" value="1"/>
</dbReference>
<dbReference type="Gene3D" id="3.90.1150.10">
    <property type="entry name" value="Aspartate Aminotransferase, domain 1"/>
    <property type="match status" value="1"/>
</dbReference>
<keyword evidence="4 6" id="KW-0808">Transferase</keyword>
<dbReference type="GO" id="GO:0030170">
    <property type="term" value="F:pyridoxal phosphate binding"/>
    <property type="evidence" value="ECO:0007669"/>
    <property type="project" value="InterPro"/>
</dbReference>
<proteinExistence type="inferred from homology"/>
<dbReference type="PANTHER" id="PTHR43552:SF2">
    <property type="entry name" value="DIAMINOBUTYRATE--2-OXOGLUTARATE TRANSAMINASE"/>
    <property type="match status" value="1"/>
</dbReference>
<dbReference type="Pfam" id="PF00202">
    <property type="entry name" value="Aminotran_3"/>
    <property type="match status" value="1"/>
</dbReference>
<dbReference type="GO" id="GO:0008483">
    <property type="term" value="F:transaminase activity"/>
    <property type="evidence" value="ECO:0007669"/>
    <property type="project" value="UniProtKB-KW"/>
</dbReference>
<evidence type="ECO:0000256" key="1">
    <source>
        <dbReference type="ARBA" id="ARBA00001933"/>
    </source>
</evidence>
<dbReference type="EMBL" id="JACHBC010000029">
    <property type="protein sequence ID" value="MBB5564728.1"/>
    <property type="molecule type" value="Genomic_DNA"/>
</dbReference>
<dbReference type="AlphaFoldDB" id="A0A7W8XKV1"/>
<gene>
    <name evidence="6" type="ORF">GGI59_006437</name>
</gene>
<comment type="similarity">
    <text evidence="2">Belongs to the class-III pyridoxal-phosphate-dependent aminotransferase family.</text>
</comment>
<evidence type="ECO:0000313" key="6">
    <source>
        <dbReference type="EMBL" id="MBB5564728.1"/>
    </source>
</evidence>
<name>A0A7W8XKV1_9HYPH</name>
<dbReference type="PROSITE" id="PS00600">
    <property type="entry name" value="AA_TRANSFER_CLASS_3"/>
    <property type="match status" value="1"/>
</dbReference>
<reference evidence="6 7" key="1">
    <citation type="submission" date="2020-08" db="EMBL/GenBank/DDBJ databases">
        <title>Genomic Encyclopedia of Type Strains, Phase IV (KMG-V): Genome sequencing to study the core and pangenomes of soil and plant-associated prokaryotes.</title>
        <authorList>
            <person name="Whitman W."/>
        </authorList>
    </citation>
    <scope>NUCLEOTIDE SEQUENCE [LARGE SCALE GENOMIC DNA]</scope>
    <source>
        <strain evidence="6 7">SEMIA 4034</strain>
    </source>
</reference>
<evidence type="ECO:0000256" key="2">
    <source>
        <dbReference type="ARBA" id="ARBA00008954"/>
    </source>
</evidence>
<comment type="caution">
    <text evidence="6">The sequence shown here is derived from an EMBL/GenBank/DDBJ whole genome shotgun (WGS) entry which is preliminary data.</text>
</comment>
<evidence type="ECO:0000256" key="5">
    <source>
        <dbReference type="ARBA" id="ARBA00022898"/>
    </source>
</evidence>
<dbReference type="InterPro" id="IPR015424">
    <property type="entry name" value="PyrdxlP-dep_Trfase"/>
</dbReference>
<evidence type="ECO:0000256" key="4">
    <source>
        <dbReference type="ARBA" id="ARBA00022679"/>
    </source>
</evidence>
<evidence type="ECO:0000313" key="7">
    <source>
        <dbReference type="Proteomes" id="UP000528824"/>
    </source>
</evidence>
<keyword evidence="5" id="KW-0663">Pyridoxal phosphate</keyword>